<comment type="caution">
    <text evidence="1">The sequence shown here is derived from an EMBL/GenBank/DDBJ whole genome shotgun (WGS) entry which is preliminary data.</text>
</comment>
<gene>
    <name evidence="2" type="ORF">BOO71_0004990</name>
    <name evidence="1" type="ORF">BOO71_0009481</name>
</gene>
<organism evidence="1 3">
    <name type="scientific">Deinococcus marmoris</name>
    <dbReference type="NCBI Taxonomy" id="249408"/>
    <lineage>
        <taxon>Bacteria</taxon>
        <taxon>Thermotogati</taxon>
        <taxon>Deinococcota</taxon>
        <taxon>Deinococci</taxon>
        <taxon>Deinococcales</taxon>
        <taxon>Deinococcaceae</taxon>
        <taxon>Deinococcus</taxon>
    </lineage>
</organism>
<evidence type="ECO:0000313" key="2">
    <source>
        <dbReference type="EMBL" id="OLV18650.1"/>
    </source>
</evidence>
<dbReference type="EMBL" id="MSTI01000107">
    <property type="protein sequence ID" value="OLV17289.1"/>
    <property type="molecule type" value="Genomic_DNA"/>
</dbReference>
<dbReference type="Proteomes" id="UP000186607">
    <property type="component" value="Unassembled WGS sequence"/>
</dbReference>
<proteinExistence type="predicted"/>
<dbReference type="AlphaFoldDB" id="A0A1U7NWK1"/>
<sequence length="45" mass="4650">MIGTQNGTEVGFLNPALALGLTDNEALGPLGVQARAMLQRVLAEV</sequence>
<dbReference type="STRING" id="249408.BOO71_0004990"/>
<dbReference type="EMBL" id="MSTI01000062">
    <property type="protein sequence ID" value="OLV18650.1"/>
    <property type="molecule type" value="Genomic_DNA"/>
</dbReference>
<protein>
    <submittedName>
        <fullName evidence="1">Uncharacterized protein</fullName>
    </submittedName>
</protein>
<evidence type="ECO:0000313" key="1">
    <source>
        <dbReference type="EMBL" id="OLV17289.1"/>
    </source>
</evidence>
<name>A0A1U7NWK1_9DEIO</name>
<reference evidence="1 3" key="1">
    <citation type="submission" date="2017-01" db="EMBL/GenBank/DDBJ databases">
        <title>Genome Analysis of Deinococcus marmoris KOPRI26562.</title>
        <authorList>
            <person name="Kim J.H."/>
            <person name="Oh H.-M."/>
        </authorList>
    </citation>
    <scope>NUCLEOTIDE SEQUENCE [LARGE SCALE GENOMIC DNA]</scope>
    <source>
        <strain evidence="1 3">KOPRI26562</strain>
    </source>
</reference>
<accession>A0A1U7NWK1</accession>
<keyword evidence="3" id="KW-1185">Reference proteome</keyword>
<evidence type="ECO:0000313" key="3">
    <source>
        <dbReference type="Proteomes" id="UP000186607"/>
    </source>
</evidence>